<evidence type="ECO:0000256" key="3">
    <source>
        <dbReference type="ARBA" id="ARBA00022692"/>
    </source>
</evidence>
<feature type="transmembrane region" description="Helical" evidence="6">
    <location>
        <begin position="216"/>
        <end position="235"/>
    </location>
</feature>
<protein>
    <recommendedName>
        <fullName evidence="7">G-protein coupled receptors family 1 profile domain-containing protein</fullName>
    </recommendedName>
</protein>
<dbReference type="GO" id="GO:0004930">
    <property type="term" value="F:G protein-coupled receptor activity"/>
    <property type="evidence" value="ECO:0007669"/>
    <property type="project" value="InterPro"/>
</dbReference>
<evidence type="ECO:0000259" key="7">
    <source>
        <dbReference type="PROSITE" id="PS50262"/>
    </source>
</evidence>
<keyword evidence="4 6" id="KW-1133">Transmembrane helix</keyword>
<keyword evidence="5 6" id="KW-0472">Membrane</keyword>
<dbReference type="CDD" id="cd00637">
    <property type="entry name" value="7tm_classA_rhodopsin-like"/>
    <property type="match status" value="1"/>
</dbReference>
<feature type="transmembrane region" description="Helical" evidence="6">
    <location>
        <begin position="53"/>
        <end position="74"/>
    </location>
</feature>
<dbReference type="PROSITE" id="PS50262">
    <property type="entry name" value="G_PROTEIN_RECEP_F1_2"/>
    <property type="match status" value="1"/>
</dbReference>
<evidence type="ECO:0000256" key="1">
    <source>
        <dbReference type="ARBA" id="ARBA00004651"/>
    </source>
</evidence>
<proteinExistence type="predicted"/>
<evidence type="ECO:0000256" key="5">
    <source>
        <dbReference type="ARBA" id="ARBA00023136"/>
    </source>
</evidence>
<evidence type="ECO:0000313" key="9">
    <source>
        <dbReference type="Proteomes" id="UP001208570"/>
    </source>
</evidence>
<gene>
    <name evidence="8" type="ORF">LSH36_147g00004</name>
</gene>
<keyword evidence="3 6" id="KW-0812">Transmembrane</keyword>
<feature type="transmembrane region" description="Helical" evidence="6">
    <location>
        <begin position="311"/>
        <end position="333"/>
    </location>
</feature>
<dbReference type="PRINTS" id="PR00237">
    <property type="entry name" value="GPCRRHODOPSN"/>
</dbReference>
<dbReference type="GO" id="GO:0005886">
    <property type="term" value="C:plasma membrane"/>
    <property type="evidence" value="ECO:0007669"/>
    <property type="project" value="UniProtKB-SubCell"/>
</dbReference>
<dbReference type="EMBL" id="JAODUP010000147">
    <property type="protein sequence ID" value="KAK2159714.1"/>
    <property type="molecule type" value="Genomic_DNA"/>
</dbReference>
<dbReference type="InterPro" id="IPR017452">
    <property type="entry name" value="GPCR_Rhodpsn_7TM"/>
</dbReference>
<dbReference type="InterPro" id="IPR000276">
    <property type="entry name" value="GPCR_Rhodpsn"/>
</dbReference>
<evidence type="ECO:0000256" key="6">
    <source>
        <dbReference type="SAM" id="Phobius"/>
    </source>
</evidence>
<reference evidence="8" key="1">
    <citation type="journal article" date="2023" name="Mol. Biol. Evol.">
        <title>Third-Generation Sequencing Reveals the Adaptive Role of the Epigenome in Three Deep-Sea Polychaetes.</title>
        <authorList>
            <person name="Perez M."/>
            <person name="Aroh O."/>
            <person name="Sun Y."/>
            <person name="Lan Y."/>
            <person name="Juniper S.K."/>
            <person name="Young C.R."/>
            <person name="Angers B."/>
            <person name="Qian P.Y."/>
        </authorList>
    </citation>
    <scope>NUCLEOTIDE SEQUENCE</scope>
    <source>
        <strain evidence="8">P08H-3</strain>
    </source>
</reference>
<keyword evidence="9" id="KW-1185">Reference proteome</keyword>
<organism evidence="8 9">
    <name type="scientific">Paralvinella palmiformis</name>
    <dbReference type="NCBI Taxonomy" id="53620"/>
    <lineage>
        <taxon>Eukaryota</taxon>
        <taxon>Metazoa</taxon>
        <taxon>Spiralia</taxon>
        <taxon>Lophotrochozoa</taxon>
        <taxon>Annelida</taxon>
        <taxon>Polychaeta</taxon>
        <taxon>Sedentaria</taxon>
        <taxon>Canalipalpata</taxon>
        <taxon>Terebellida</taxon>
        <taxon>Terebelliformia</taxon>
        <taxon>Alvinellidae</taxon>
        <taxon>Paralvinella</taxon>
    </lineage>
</organism>
<evidence type="ECO:0000256" key="2">
    <source>
        <dbReference type="ARBA" id="ARBA00022475"/>
    </source>
</evidence>
<evidence type="ECO:0000256" key="4">
    <source>
        <dbReference type="ARBA" id="ARBA00022989"/>
    </source>
</evidence>
<dbReference type="Gene3D" id="1.20.1070.10">
    <property type="entry name" value="Rhodopsin 7-helix transmembrane proteins"/>
    <property type="match status" value="1"/>
</dbReference>
<sequence length="374" mass="42131">MDDAQVLEPEAFFGDHVTTISSADVPMALNQSGSGNGTEEDEVSLYDVYGVRFVPYTVLSISCITFNVLSLTAMSKIRGHRTVHHLLLQNLAVGDMFGSVLLWIYYNSPLIFPRFSITRLEHCLFLHIVIVAPFILSLCTSAMSLLMLALNQYLAICNPLLSTTRVTRGKACVFVAVAWLLSAFCAMIPAFFMLFLARYENCASYAAALGQKSLEVCTYALAGLIIVIVGLYGRIYHEVLEYRNRTPQLSRRPGRLESGHRSGDTEHNYKAFVTTLLLSGTLVVFWLPYMAFHFISAHVDLEKVPDIVWQVKIYVIDFLPVLNFLTDPIIYGIRMREIRSAYRRLFAILMPCCIHEPQPSTRNSVRFTTLTTTI</sequence>
<evidence type="ECO:0000313" key="8">
    <source>
        <dbReference type="EMBL" id="KAK2159714.1"/>
    </source>
</evidence>
<comment type="subcellular location">
    <subcellularLocation>
        <location evidence="1">Cell membrane</location>
        <topology evidence="1">Multi-pass membrane protein</topology>
    </subcellularLocation>
</comment>
<keyword evidence="2" id="KW-1003">Cell membrane</keyword>
<dbReference type="AlphaFoldDB" id="A0AAD9NA54"/>
<dbReference type="Pfam" id="PF00001">
    <property type="entry name" value="7tm_1"/>
    <property type="match status" value="1"/>
</dbReference>
<comment type="caution">
    <text evidence="8">The sequence shown here is derived from an EMBL/GenBank/DDBJ whole genome shotgun (WGS) entry which is preliminary data.</text>
</comment>
<accession>A0AAD9NA54</accession>
<feature type="transmembrane region" description="Helical" evidence="6">
    <location>
        <begin position="86"/>
        <end position="106"/>
    </location>
</feature>
<dbReference type="PANTHER" id="PTHR22750">
    <property type="entry name" value="G-PROTEIN COUPLED RECEPTOR"/>
    <property type="match status" value="1"/>
</dbReference>
<dbReference type="SUPFAM" id="SSF81321">
    <property type="entry name" value="Family A G protein-coupled receptor-like"/>
    <property type="match status" value="1"/>
</dbReference>
<name>A0AAD9NA54_9ANNE</name>
<feature type="transmembrane region" description="Helical" evidence="6">
    <location>
        <begin position="126"/>
        <end position="150"/>
    </location>
</feature>
<dbReference type="Proteomes" id="UP001208570">
    <property type="component" value="Unassembled WGS sequence"/>
</dbReference>
<feature type="domain" description="G-protein coupled receptors family 1 profile" evidence="7">
    <location>
        <begin position="66"/>
        <end position="331"/>
    </location>
</feature>
<feature type="transmembrane region" description="Helical" evidence="6">
    <location>
        <begin position="171"/>
        <end position="196"/>
    </location>
</feature>
<feature type="transmembrane region" description="Helical" evidence="6">
    <location>
        <begin position="271"/>
        <end position="291"/>
    </location>
</feature>